<sequence length="597" mass="67669">ISESDFKISSSGLSINLCNSYADMLVQLKHEPALDRRPPLDLKLSSANVNVNSKNSIGNRLIDLFIITQADHHHVISRDTCNKKYRDDSNTIFDTHENYSIDVSNVDIIQDIISKVEISGNECVTMGRSMSKHMVNNELVNHKENSLINNEDMQSWSEDGMERSKTNIDNHENDDFNRNNDMSDTLLHDCSSFEIQSTPVKECQTLKTTHDNSRCMMRTVFVSSLEADIAEGDICRCKLESIICNGDCENDNNIIAMSDHNDEDVFSSCLSINKSLYSPNTTQYKSLDNTVESESDNDDDIDKDLKFVSTDSLHIENYHDFINIVDDIMDETDCEPEWDAYDTVINDDDDDDDDDESKEIECSVNSVLSNTGPTRPYSFGYYSYSEINDDIPCIDNGLETEPKELSINDHSAPNSEISDTESWTEFGSNVDSPMYIHAVKSSAIEKRKCSAIKTRLSSCSRHSSTSVDPDPATDTSLDRWSDAEEVFENTFYHSFADGSIVNTDSELSCIEEDNDKDEDISKMVHQPFARNAVIQVLTEKIDDEIALKYNQDGIESVFLEHYDDFVNIVMPHEKIVEEKEVWDDFVPGWQGDGLWLD</sequence>
<keyword evidence="2" id="KW-1185">Reference proteome</keyword>
<proteinExistence type="predicted"/>
<evidence type="ECO:0000313" key="2">
    <source>
        <dbReference type="Proteomes" id="UP000749559"/>
    </source>
</evidence>
<dbReference type="EMBL" id="CAIIXF020000001">
    <property type="protein sequence ID" value="CAH1772580.1"/>
    <property type="molecule type" value="Genomic_DNA"/>
</dbReference>
<evidence type="ECO:0000313" key="1">
    <source>
        <dbReference type="EMBL" id="CAH1772580.1"/>
    </source>
</evidence>
<protein>
    <submittedName>
        <fullName evidence="1">Uncharacterized protein</fullName>
    </submittedName>
</protein>
<organism evidence="1 2">
    <name type="scientific">Owenia fusiformis</name>
    <name type="common">Polychaete worm</name>
    <dbReference type="NCBI Taxonomy" id="6347"/>
    <lineage>
        <taxon>Eukaryota</taxon>
        <taxon>Metazoa</taxon>
        <taxon>Spiralia</taxon>
        <taxon>Lophotrochozoa</taxon>
        <taxon>Annelida</taxon>
        <taxon>Polychaeta</taxon>
        <taxon>Sedentaria</taxon>
        <taxon>Canalipalpata</taxon>
        <taxon>Sabellida</taxon>
        <taxon>Oweniida</taxon>
        <taxon>Oweniidae</taxon>
        <taxon>Owenia</taxon>
    </lineage>
</organism>
<dbReference type="AlphaFoldDB" id="A0A8S4MUR4"/>
<dbReference type="Proteomes" id="UP000749559">
    <property type="component" value="Unassembled WGS sequence"/>
</dbReference>
<comment type="caution">
    <text evidence="1">The sequence shown here is derived from an EMBL/GenBank/DDBJ whole genome shotgun (WGS) entry which is preliminary data.</text>
</comment>
<reference evidence="1" key="1">
    <citation type="submission" date="2022-03" db="EMBL/GenBank/DDBJ databases">
        <authorList>
            <person name="Martin C."/>
        </authorList>
    </citation>
    <scope>NUCLEOTIDE SEQUENCE</scope>
</reference>
<gene>
    <name evidence="1" type="ORF">OFUS_LOCUS319</name>
</gene>
<accession>A0A8S4MUR4</accession>
<name>A0A8S4MUR4_OWEFU</name>
<feature type="non-terminal residue" evidence="1">
    <location>
        <position position="1"/>
    </location>
</feature>